<evidence type="ECO:0000313" key="2">
    <source>
        <dbReference type="Proteomes" id="UP000276133"/>
    </source>
</evidence>
<comment type="caution">
    <text evidence="1">The sequence shown here is derived from an EMBL/GenBank/DDBJ whole genome shotgun (WGS) entry which is preliminary data.</text>
</comment>
<gene>
    <name evidence="1" type="ORF">BpHYR1_033158</name>
</gene>
<organism evidence="1 2">
    <name type="scientific">Brachionus plicatilis</name>
    <name type="common">Marine rotifer</name>
    <name type="synonym">Brachionus muelleri</name>
    <dbReference type="NCBI Taxonomy" id="10195"/>
    <lineage>
        <taxon>Eukaryota</taxon>
        <taxon>Metazoa</taxon>
        <taxon>Spiralia</taxon>
        <taxon>Gnathifera</taxon>
        <taxon>Rotifera</taxon>
        <taxon>Eurotatoria</taxon>
        <taxon>Monogononta</taxon>
        <taxon>Pseudotrocha</taxon>
        <taxon>Ploima</taxon>
        <taxon>Brachionidae</taxon>
        <taxon>Brachionus</taxon>
    </lineage>
</organism>
<evidence type="ECO:0000313" key="1">
    <source>
        <dbReference type="EMBL" id="RNA12159.1"/>
    </source>
</evidence>
<proteinExistence type="predicted"/>
<dbReference type="EMBL" id="REGN01005752">
    <property type="protein sequence ID" value="RNA12159.1"/>
    <property type="molecule type" value="Genomic_DNA"/>
</dbReference>
<protein>
    <submittedName>
        <fullName evidence="1">Uncharacterized protein</fullName>
    </submittedName>
</protein>
<dbReference type="AlphaFoldDB" id="A0A3M7QLJ7"/>
<dbReference type="Proteomes" id="UP000276133">
    <property type="component" value="Unassembled WGS sequence"/>
</dbReference>
<accession>A0A3M7QLJ7</accession>
<keyword evidence="2" id="KW-1185">Reference proteome</keyword>
<reference evidence="1 2" key="1">
    <citation type="journal article" date="2018" name="Sci. Rep.">
        <title>Genomic signatures of local adaptation to the degree of environmental predictability in rotifers.</title>
        <authorList>
            <person name="Franch-Gras L."/>
            <person name="Hahn C."/>
            <person name="Garcia-Roger E.M."/>
            <person name="Carmona M.J."/>
            <person name="Serra M."/>
            <person name="Gomez A."/>
        </authorList>
    </citation>
    <scope>NUCLEOTIDE SEQUENCE [LARGE SCALE GENOMIC DNA]</scope>
    <source>
        <strain evidence="1">HYR1</strain>
    </source>
</reference>
<name>A0A3M7QLJ7_BRAPC</name>
<sequence length="110" mass="13460">MRGQSMICVLVHVVPKDNSINNIYYSSVTKNFVIFSTNKFLMYSFTRFNAKLSFYHAYYYYYYYIDYETYAKISNMQIQCNLGFNEHRYFIKPNELIHKINFFNKDNHFI</sequence>